<accession>A0AAP0IAZ2</accession>
<dbReference type="AlphaFoldDB" id="A0AAP0IAZ2"/>
<feature type="domain" description="Reverse transcriptase" evidence="1">
    <location>
        <begin position="106"/>
        <end position="228"/>
    </location>
</feature>
<gene>
    <name evidence="2" type="ORF">Scep_019241</name>
</gene>
<dbReference type="Proteomes" id="UP001419268">
    <property type="component" value="Unassembled WGS sequence"/>
</dbReference>
<dbReference type="PANTHER" id="PTHR19446">
    <property type="entry name" value="REVERSE TRANSCRIPTASES"/>
    <property type="match status" value="1"/>
</dbReference>
<comment type="caution">
    <text evidence="2">The sequence shown here is derived from an EMBL/GenBank/DDBJ whole genome shotgun (WGS) entry which is preliminary data.</text>
</comment>
<proteinExistence type="predicted"/>
<sequence>MALEFYKNLYRKEVCNVTASKVRNLFPTLSTSMLTMLGAPICVKEVRCAVFDISQTKSLGVDGFLALFYQKNWHVVSSSIFKMVSNCFITGKIEEEVSKTIITLIPKVDGPKSLNQFRPISLCIVLYKVITKVIASRLKSVTPILVNPAQTSFIPGRHITKNIIITQEMIHSMRLMKGKICWFAIKIDLEKAYDHLSWDFICDTLVDAHIPSLLTKVLLSSLQSNSSQVVWNEELSASFKPSR</sequence>
<reference evidence="2 3" key="1">
    <citation type="submission" date="2024-01" db="EMBL/GenBank/DDBJ databases">
        <title>Genome assemblies of Stephania.</title>
        <authorList>
            <person name="Yang L."/>
        </authorList>
    </citation>
    <scope>NUCLEOTIDE SEQUENCE [LARGE SCALE GENOMIC DNA]</scope>
    <source>
        <strain evidence="2">JXDWG</strain>
        <tissue evidence="2">Leaf</tissue>
    </source>
</reference>
<protein>
    <recommendedName>
        <fullName evidence="1">Reverse transcriptase domain-containing protein</fullName>
    </recommendedName>
</protein>
<evidence type="ECO:0000313" key="3">
    <source>
        <dbReference type="Proteomes" id="UP001419268"/>
    </source>
</evidence>
<evidence type="ECO:0000259" key="1">
    <source>
        <dbReference type="Pfam" id="PF00078"/>
    </source>
</evidence>
<dbReference type="EMBL" id="JBBNAG010000008">
    <property type="protein sequence ID" value="KAK9111722.1"/>
    <property type="molecule type" value="Genomic_DNA"/>
</dbReference>
<keyword evidence="3" id="KW-1185">Reference proteome</keyword>
<name>A0AAP0IAZ2_9MAGN</name>
<organism evidence="2 3">
    <name type="scientific">Stephania cephalantha</name>
    <dbReference type="NCBI Taxonomy" id="152367"/>
    <lineage>
        <taxon>Eukaryota</taxon>
        <taxon>Viridiplantae</taxon>
        <taxon>Streptophyta</taxon>
        <taxon>Embryophyta</taxon>
        <taxon>Tracheophyta</taxon>
        <taxon>Spermatophyta</taxon>
        <taxon>Magnoliopsida</taxon>
        <taxon>Ranunculales</taxon>
        <taxon>Menispermaceae</taxon>
        <taxon>Menispermoideae</taxon>
        <taxon>Cissampelideae</taxon>
        <taxon>Stephania</taxon>
    </lineage>
</organism>
<dbReference type="Pfam" id="PF00078">
    <property type="entry name" value="RVT_1"/>
    <property type="match status" value="1"/>
</dbReference>
<dbReference type="InterPro" id="IPR000477">
    <property type="entry name" value="RT_dom"/>
</dbReference>
<evidence type="ECO:0000313" key="2">
    <source>
        <dbReference type="EMBL" id="KAK9111722.1"/>
    </source>
</evidence>